<protein>
    <recommendedName>
        <fullName evidence="8">Phosphoribosylformylglycinamidine synthase subunit PurQ</fullName>
        <shortName evidence="8">FGAM synthase</shortName>
        <ecNumber evidence="8">6.3.5.3</ecNumber>
    </recommendedName>
    <alternativeName>
        <fullName evidence="8">Formylglycinamide ribonucleotide amidotransferase subunit I</fullName>
        <shortName evidence="8">FGAR amidotransferase I</shortName>
        <shortName evidence="8">FGAR-AT I</shortName>
    </alternativeName>
    <alternativeName>
        <fullName evidence="8">Glutaminase PurQ</fullName>
        <ecNumber evidence="8">3.5.1.2</ecNumber>
    </alternativeName>
    <alternativeName>
        <fullName evidence="8">Phosphoribosylformylglycinamidine synthase subunit I</fullName>
    </alternativeName>
</protein>
<dbReference type="CDD" id="cd01740">
    <property type="entry name" value="GATase1_FGAR_AT"/>
    <property type="match status" value="1"/>
</dbReference>
<evidence type="ECO:0000256" key="3">
    <source>
        <dbReference type="ARBA" id="ARBA00022741"/>
    </source>
</evidence>
<name>A0A1F6C492_HANXR</name>
<keyword evidence="4 8" id="KW-0658">Purine biosynthesis</keyword>
<sequence>MKPPVLILRTAGTNCDYETGCAFEMAGAQIDLVHVNALTTGRKSLMDYRILALPGGFSYGDDIAAGKVLANELKHKLMDGLRRFIEAGRPVIGVCNGFQALVKAGLLPALDGPGGDQTATLTNNDSGRFEDRWTFLEPDPESRCIFTEGIGGRITLPVAHGEGKFVTKDRETLDRLRANGQVALRYVAPEGETRYPWNPNGSADHVAGICDPTGLVFGLMPHPERHCLPTQHPRWTREGLKPRGDGLTIFENAVRYAKEV</sequence>
<evidence type="ECO:0000313" key="9">
    <source>
        <dbReference type="EMBL" id="OGG43822.1"/>
    </source>
</evidence>
<dbReference type="PANTHER" id="PTHR10099">
    <property type="entry name" value="PHOSPHORIBOSYLFORMYLGLYCINAMIDINE SYNTHASE"/>
    <property type="match status" value="1"/>
</dbReference>
<comment type="pathway">
    <text evidence="8">Purine metabolism; IMP biosynthesis via de novo pathway; 5-amino-1-(5-phospho-D-ribosyl)imidazole from N(2)-formyl-N(1)-(5-phospho-D-ribosyl)glycinamide: step 1/2.</text>
</comment>
<keyword evidence="5 8" id="KW-0378">Hydrolase</keyword>
<proteinExistence type="inferred from homology"/>
<comment type="subunit">
    <text evidence="8">Part of the FGAM synthase complex composed of 1 PurL, 1 PurQ and 2 PurS subunits.</text>
</comment>
<dbReference type="UniPathway" id="UPA00074">
    <property type="reaction ID" value="UER00128"/>
</dbReference>
<keyword evidence="2 8" id="KW-0436">Ligase</keyword>
<feature type="active site" evidence="8">
    <location>
        <position position="224"/>
    </location>
</feature>
<feature type="active site" evidence="8">
    <location>
        <position position="222"/>
    </location>
</feature>
<accession>A0A1F6C492</accession>
<keyword evidence="6 8" id="KW-0067">ATP-binding</keyword>
<evidence type="ECO:0000256" key="4">
    <source>
        <dbReference type="ARBA" id="ARBA00022755"/>
    </source>
</evidence>
<dbReference type="InterPro" id="IPR029062">
    <property type="entry name" value="Class_I_gatase-like"/>
</dbReference>
<dbReference type="Pfam" id="PF13507">
    <property type="entry name" value="GATase_5"/>
    <property type="match status" value="1"/>
</dbReference>
<dbReference type="GO" id="GO:0005524">
    <property type="term" value="F:ATP binding"/>
    <property type="evidence" value="ECO:0007669"/>
    <property type="project" value="UniProtKB-KW"/>
</dbReference>
<dbReference type="AlphaFoldDB" id="A0A1F6C492"/>
<evidence type="ECO:0000256" key="1">
    <source>
        <dbReference type="ARBA" id="ARBA00022490"/>
    </source>
</evidence>
<dbReference type="EMBL" id="MFKF01000425">
    <property type="protein sequence ID" value="OGG43822.1"/>
    <property type="molecule type" value="Genomic_DNA"/>
</dbReference>
<organism evidence="9 10">
    <name type="scientific">Handelsmanbacteria sp. (strain RIFCSPLOWO2_12_FULL_64_10)</name>
    <dbReference type="NCBI Taxonomy" id="1817868"/>
    <lineage>
        <taxon>Bacteria</taxon>
        <taxon>Candidatus Handelsmaniibacteriota</taxon>
    </lineage>
</organism>
<gene>
    <name evidence="8" type="primary">purQ</name>
    <name evidence="9" type="ORF">A3F84_20215</name>
</gene>
<keyword evidence="1 8" id="KW-0963">Cytoplasm</keyword>
<keyword evidence="7 8" id="KW-0315">Glutamine amidotransferase</keyword>
<keyword evidence="3 8" id="KW-0547">Nucleotide-binding</keyword>
<dbReference type="SMART" id="SM01211">
    <property type="entry name" value="GATase_5"/>
    <property type="match status" value="1"/>
</dbReference>
<dbReference type="InterPro" id="IPR010075">
    <property type="entry name" value="PRibForGlyAmidine_synth_PurQ"/>
</dbReference>
<dbReference type="GO" id="GO:0004359">
    <property type="term" value="F:glutaminase activity"/>
    <property type="evidence" value="ECO:0007669"/>
    <property type="project" value="UniProtKB-EC"/>
</dbReference>
<dbReference type="PANTHER" id="PTHR10099:SF1">
    <property type="entry name" value="PHOSPHORIBOSYLFORMYLGLYCINAMIDINE SYNTHASE"/>
    <property type="match status" value="1"/>
</dbReference>
<evidence type="ECO:0000313" key="10">
    <source>
        <dbReference type="Proteomes" id="UP000178606"/>
    </source>
</evidence>
<dbReference type="NCBIfam" id="TIGR01737">
    <property type="entry name" value="FGAM_synth_I"/>
    <property type="match status" value="1"/>
</dbReference>
<comment type="caution">
    <text evidence="9">The sequence shown here is derived from an EMBL/GenBank/DDBJ whole genome shotgun (WGS) entry which is preliminary data.</text>
</comment>
<evidence type="ECO:0000256" key="6">
    <source>
        <dbReference type="ARBA" id="ARBA00022840"/>
    </source>
</evidence>
<dbReference type="PROSITE" id="PS51273">
    <property type="entry name" value="GATASE_TYPE_1"/>
    <property type="match status" value="1"/>
</dbReference>
<dbReference type="Proteomes" id="UP000178606">
    <property type="component" value="Unassembled WGS sequence"/>
</dbReference>
<dbReference type="Gene3D" id="3.40.50.880">
    <property type="match status" value="1"/>
</dbReference>
<feature type="active site" description="Nucleophile" evidence="8">
    <location>
        <position position="95"/>
    </location>
</feature>
<comment type="catalytic activity">
    <reaction evidence="8">
        <text>N(2)-formyl-N(1)-(5-phospho-beta-D-ribosyl)glycinamide + L-glutamine + ATP + H2O = 2-formamido-N(1)-(5-O-phospho-beta-D-ribosyl)acetamidine + L-glutamate + ADP + phosphate + H(+)</text>
        <dbReference type="Rhea" id="RHEA:17129"/>
        <dbReference type="ChEBI" id="CHEBI:15377"/>
        <dbReference type="ChEBI" id="CHEBI:15378"/>
        <dbReference type="ChEBI" id="CHEBI:29985"/>
        <dbReference type="ChEBI" id="CHEBI:30616"/>
        <dbReference type="ChEBI" id="CHEBI:43474"/>
        <dbReference type="ChEBI" id="CHEBI:58359"/>
        <dbReference type="ChEBI" id="CHEBI:147286"/>
        <dbReference type="ChEBI" id="CHEBI:147287"/>
        <dbReference type="ChEBI" id="CHEBI:456216"/>
        <dbReference type="EC" id="6.3.5.3"/>
    </reaction>
</comment>
<evidence type="ECO:0000256" key="7">
    <source>
        <dbReference type="ARBA" id="ARBA00022962"/>
    </source>
</evidence>
<comment type="catalytic activity">
    <reaction evidence="8">
        <text>L-glutamine + H2O = L-glutamate + NH4(+)</text>
        <dbReference type="Rhea" id="RHEA:15889"/>
        <dbReference type="ChEBI" id="CHEBI:15377"/>
        <dbReference type="ChEBI" id="CHEBI:28938"/>
        <dbReference type="ChEBI" id="CHEBI:29985"/>
        <dbReference type="ChEBI" id="CHEBI:58359"/>
        <dbReference type="EC" id="3.5.1.2"/>
    </reaction>
</comment>
<dbReference type="SUPFAM" id="SSF52317">
    <property type="entry name" value="Class I glutamine amidotransferase-like"/>
    <property type="match status" value="1"/>
</dbReference>
<dbReference type="PIRSF" id="PIRSF001586">
    <property type="entry name" value="FGAM_synth_I"/>
    <property type="match status" value="1"/>
</dbReference>
<dbReference type="EC" id="3.5.1.2" evidence="8"/>
<evidence type="ECO:0000256" key="5">
    <source>
        <dbReference type="ARBA" id="ARBA00022801"/>
    </source>
</evidence>
<dbReference type="EC" id="6.3.5.3" evidence="8"/>
<dbReference type="GO" id="GO:0006189">
    <property type="term" value="P:'de novo' IMP biosynthetic process"/>
    <property type="evidence" value="ECO:0007669"/>
    <property type="project" value="UniProtKB-UniRule"/>
</dbReference>
<evidence type="ECO:0000256" key="8">
    <source>
        <dbReference type="HAMAP-Rule" id="MF_00421"/>
    </source>
</evidence>
<comment type="function">
    <text evidence="8">Part of the phosphoribosylformylglycinamidine synthase complex involved in the purines biosynthetic pathway. Catalyzes the ATP-dependent conversion of formylglycinamide ribonucleotide (FGAR) and glutamine to yield formylglycinamidine ribonucleotide (FGAM) and glutamate. The FGAM synthase complex is composed of three subunits. PurQ produces an ammonia molecule by converting glutamine to glutamate. PurL transfers the ammonia molecule to FGAR to form FGAM in an ATP-dependent manner. PurS interacts with PurQ and PurL and is thought to assist in the transfer of the ammonia molecule from PurQ to PurL.</text>
</comment>
<dbReference type="GO" id="GO:0004642">
    <property type="term" value="F:phosphoribosylformylglycinamidine synthase activity"/>
    <property type="evidence" value="ECO:0007669"/>
    <property type="project" value="UniProtKB-UniRule"/>
</dbReference>
<comment type="subcellular location">
    <subcellularLocation>
        <location evidence="8">Cytoplasm</location>
    </subcellularLocation>
</comment>
<reference evidence="9 10" key="1">
    <citation type="journal article" date="2016" name="Nat. Commun.">
        <title>Thousands of microbial genomes shed light on interconnected biogeochemical processes in an aquifer system.</title>
        <authorList>
            <person name="Anantharaman K."/>
            <person name="Brown C.T."/>
            <person name="Hug L.A."/>
            <person name="Sharon I."/>
            <person name="Castelle C.J."/>
            <person name="Probst A.J."/>
            <person name="Thomas B.C."/>
            <person name="Singh A."/>
            <person name="Wilkins M.J."/>
            <person name="Karaoz U."/>
            <person name="Brodie E.L."/>
            <person name="Williams K.H."/>
            <person name="Hubbard S.S."/>
            <person name="Banfield J.F."/>
        </authorList>
    </citation>
    <scope>NUCLEOTIDE SEQUENCE [LARGE SCALE GENOMIC DNA]</scope>
    <source>
        <strain evidence="10">RIFCSPLOWO2_12_FULL_64_10</strain>
    </source>
</reference>
<dbReference type="HAMAP" id="MF_00421">
    <property type="entry name" value="PurQ"/>
    <property type="match status" value="1"/>
</dbReference>
<evidence type="ECO:0000256" key="2">
    <source>
        <dbReference type="ARBA" id="ARBA00022598"/>
    </source>
</evidence>
<dbReference type="GO" id="GO:0005737">
    <property type="term" value="C:cytoplasm"/>
    <property type="evidence" value="ECO:0007669"/>
    <property type="project" value="UniProtKB-SubCell"/>
</dbReference>